<dbReference type="PROSITE" id="PS50975">
    <property type="entry name" value="ATP_GRASP"/>
    <property type="match status" value="1"/>
</dbReference>
<dbReference type="Pfam" id="PF19045">
    <property type="entry name" value="Ligase_CoA_2"/>
    <property type="match status" value="1"/>
</dbReference>
<dbReference type="Gene3D" id="3.30.1490.20">
    <property type="entry name" value="ATP-grasp fold, A domain"/>
    <property type="match status" value="1"/>
</dbReference>
<dbReference type="RefSeq" id="WP_387417972.1">
    <property type="nucleotide sequence ID" value="NZ_JBIASD010000055.1"/>
</dbReference>
<dbReference type="SMART" id="SM00881">
    <property type="entry name" value="CoA_binding"/>
    <property type="match status" value="1"/>
</dbReference>
<reference evidence="6 7" key="1">
    <citation type="submission" date="2024-10" db="EMBL/GenBank/DDBJ databases">
        <title>The Natural Products Discovery Center: Release of the First 8490 Sequenced Strains for Exploring Actinobacteria Biosynthetic Diversity.</title>
        <authorList>
            <person name="Kalkreuter E."/>
            <person name="Kautsar S.A."/>
            <person name="Yang D."/>
            <person name="Bader C.D."/>
            <person name="Teijaro C.N."/>
            <person name="Fluegel L."/>
            <person name="Davis C.M."/>
            <person name="Simpson J.R."/>
            <person name="Lauterbach L."/>
            <person name="Steele A.D."/>
            <person name="Gui C."/>
            <person name="Meng S."/>
            <person name="Li G."/>
            <person name="Viehrig K."/>
            <person name="Ye F."/>
            <person name="Su P."/>
            <person name="Kiefer A.F."/>
            <person name="Nichols A."/>
            <person name="Cepeda A.J."/>
            <person name="Yan W."/>
            <person name="Fan B."/>
            <person name="Jiang Y."/>
            <person name="Adhikari A."/>
            <person name="Zheng C.-J."/>
            <person name="Schuster L."/>
            <person name="Cowan T.M."/>
            <person name="Smanski M.J."/>
            <person name="Chevrette M.G."/>
            <person name="De Carvalho L.P.S."/>
            <person name="Shen B."/>
        </authorList>
    </citation>
    <scope>NUCLEOTIDE SEQUENCE [LARGE SCALE GENOMIC DNA]</scope>
    <source>
        <strain evidence="6 7">NPDC002173</strain>
    </source>
</reference>
<feature type="domain" description="ATP-grasp" evidence="5">
    <location>
        <begin position="494"/>
        <end position="530"/>
    </location>
</feature>
<dbReference type="SUPFAM" id="SSF52210">
    <property type="entry name" value="Succinyl-CoA synthetase domains"/>
    <property type="match status" value="2"/>
</dbReference>
<dbReference type="Pfam" id="PF13607">
    <property type="entry name" value="Succ_CoA_lig"/>
    <property type="match status" value="1"/>
</dbReference>
<accession>A0ABW6T3J5</accession>
<comment type="caution">
    <text evidence="6">The sequence shown here is derived from an EMBL/GenBank/DDBJ whole genome shotgun (WGS) entry which is preliminary data.</text>
</comment>
<dbReference type="PANTHER" id="PTHR43334:SF1">
    <property type="entry name" value="3-HYDROXYPROPIONATE--COA LIGASE [ADP-FORMING]"/>
    <property type="match status" value="1"/>
</dbReference>
<organism evidence="6 7">
    <name type="scientific">Microtetraspora malaysiensis</name>
    <dbReference type="NCBI Taxonomy" id="161358"/>
    <lineage>
        <taxon>Bacteria</taxon>
        <taxon>Bacillati</taxon>
        <taxon>Actinomycetota</taxon>
        <taxon>Actinomycetes</taxon>
        <taxon>Streptosporangiales</taxon>
        <taxon>Streptosporangiaceae</taxon>
        <taxon>Microtetraspora</taxon>
    </lineage>
</organism>
<evidence type="ECO:0000313" key="7">
    <source>
        <dbReference type="Proteomes" id="UP001602013"/>
    </source>
</evidence>
<keyword evidence="2 4" id="KW-0547">Nucleotide-binding</keyword>
<dbReference type="EMBL" id="JBIASD010000055">
    <property type="protein sequence ID" value="MFF3671811.1"/>
    <property type="molecule type" value="Genomic_DNA"/>
</dbReference>
<name>A0ABW6T3J5_9ACTN</name>
<dbReference type="InterPro" id="IPR016102">
    <property type="entry name" value="Succinyl-CoA_synth-like"/>
</dbReference>
<dbReference type="SUPFAM" id="SSF51735">
    <property type="entry name" value="NAD(P)-binding Rossmann-fold domains"/>
    <property type="match status" value="1"/>
</dbReference>
<evidence type="ECO:0000256" key="4">
    <source>
        <dbReference type="PROSITE-ProRule" id="PRU00409"/>
    </source>
</evidence>
<keyword evidence="7" id="KW-1185">Reference proteome</keyword>
<dbReference type="InterPro" id="IPR051538">
    <property type="entry name" value="Acyl-CoA_Synth/Transferase"/>
</dbReference>
<dbReference type="SUPFAM" id="SSF56059">
    <property type="entry name" value="Glutathione synthetase ATP-binding domain-like"/>
    <property type="match status" value="1"/>
</dbReference>
<dbReference type="GO" id="GO:0016874">
    <property type="term" value="F:ligase activity"/>
    <property type="evidence" value="ECO:0007669"/>
    <property type="project" value="UniProtKB-KW"/>
</dbReference>
<gene>
    <name evidence="6" type="ORF">ACFYXI_40120</name>
</gene>
<dbReference type="Proteomes" id="UP001602013">
    <property type="component" value="Unassembled WGS sequence"/>
</dbReference>
<evidence type="ECO:0000259" key="5">
    <source>
        <dbReference type="PROSITE" id="PS50975"/>
    </source>
</evidence>
<dbReference type="InterPro" id="IPR013815">
    <property type="entry name" value="ATP_grasp_subdomain_1"/>
</dbReference>
<proteinExistence type="predicted"/>
<dbReference type="Gene3D" id="3.40.50.261">
    <property type="entry name" value="Succinyl-CoA synthetase domains"/>
    <property type="match status" value="2"/>
</dbReference>
<keyword evidence="1 6" id="KW-0436">Ligase</keyword>
<dbReference type="PANTHER" id="PTHR43334">
    <property type="entry name" value="ACETATE--COA LIGASE [ADP-FORMING]"/>
    <property type="match status" value="1"/>
</dbReference>
<sequence>MTPTQDRPALDRLLSPRSIAMVGASNSPTRIGGTVFGNLLRNFPGEVYPVHPKDEVVQGRTAYRSVRDVPEAVDMAVIAVPAPAVVDVVAECAALGVGGATVITSGFAEAGPEGRALQDRLTAVARETGIRVIGPNCIGYMNTHGGVMANFMLTPDQPMPEAGPVALVSQSGGFGSYITNKAVLAGLRLGWFVSTGNEADVNVAAVLRHLVERPEVGVLLSFVETLRDPEVFVDTARRAAELDKPLVLLKAGRSEEAARAAMSHTASIVGSAQVLDAVCRQYGVFVASTMEELLDLGTIFQDGRRAGGDRVIVMTSSGGAGVLLADEAGQAGLSVPELPQDEQAALAADMPMPFYGSTANPVDTTAQTTAMPDAYRKVLNKVAASPSADMLTAVTWAGPGPANDAIVEMYQTTTKPVAILSTAWSPQFQQAGVPTFTDPCRAMVALAALARQSDRGPLPPDPAAFAADAGRVRRVRELIAEAGTETTLLESTGKRILAMYGIPVTREEMVTGEDAAVEAAERIGGPVAIKVMSYQLPHKSDAGAIRLGLRGPDAVRAGYRDMLDEVARRAPGAAVEGVLVQQMAPARLELTCGVQRDPVFGPMVAIGLGGVLVEVLSEAVLLRPPFDVDTARAALGRLLGGRLLTGRRGLAEEEQRAAAEIMTGLATLALELGEIAEIDVNPLRVADGALLAADALIVVNHD</sequence>
<evidence type="ECO:0000256" key="3">
    <source>
        <dbReference type="ARBA" id="ARBA00022840"/>
    </source>
</evidence>
<dbReference type="Pfam" id="PF13549">
    <property type="entry name" value="ATP-grasp_5"/>
    <property type="match status" value="1"/>
</dbReference>
<keyword evidence="3 4" id="KW-0067">ATP-binding</keyword>
<dbReference type="Gene3D" id="3.30.470.20">
    <property type="entry name" value="ATP-grasp fold, B domain"/>
    <property type="match status" value="1"/>
</dbReference>
<evidence type="ECO:0000256" key="1">
    <source>
        <dbReference type="ARBA" id="ARBA00022598"/>
    </source>
</evidence>
<dbReference type="InterPro" id="IPR011761">
    <property type="entry name" value="ATP-grasp"/>
</dbReference>
<dbReference type="Gene3D" id="3.40.50.720">
    <property type="entry name" value="NAD(P)-binding Rossmann-like Domain"/>
    <property type="match status" value="1"/>
</dbReference>
<dbReference type="InterPro" id="IPR036291">
    <property type="entry name" value="NAD(P)-bd_dom_sf"/>
</dbReference>
<evidence type="ECO:0000313" key="6">
    <source>
        <dbReference type="EMBL" id="MFF3671811.1"/>
    </source>
</evidence>
<dbReference type="InterPro" id="IPR003781">
    <property type="entry name" value="CoA-bd"/>
</dbReference>
<protein>
    <submittedName>
        <fullName evidence="6">Acetate--CoA ligase family protein</fullName>
    </submittedName>
</protein>
<dbReference type="InterPro" id="IPR032875">
    <property type="entry name" value="Succ_CoA_lig_flav_dom"/>
</dbReference>
<dbReference type="InterPro" id="IPR043938">
    <property type="entry name" value="Ligase_CoA_dom"/>
</dbReference>
<dbReference type="Pfam" id="PF13380">
    <property type="entry name" value="CoA_binding_2"/>
    <property type="match status" value="1"/>
</dbReference>
<evidence type="ECO:0000256" key="2">
    <source>
        <dbReference type="ARBA" id="ARBA00022741"/>
    </source>
</evidence>